<feature type="transmembrane region" description="Helical" evidence="2">
    <location>
        <begin position="58"/>
        <end position="79"/>
    </location>
</feature>
<sequence length="814" mass="90366">MLPRVDLLKGRGVEPQRNKIDSQHPEKMEIFPENIIFGIGGLVYAMVGTWTLGKQRAFLYMAISVLIFNVVNLVLLEVGEWHILLPEPAKKLIEQGNVKMLLLYARTIANLSTLVAAFIAFVDSQITFCSMQYHERYHKKTSQKQDVLSDTEYVLPRVKSDSDENENASYYNKQYGQSWVYKTSTAESSTINSVPNRYSGTSSDNLIDTKPTPGSEAEFKDISTQNLNMEQPVVVVENTADYTDRQLHYMTSFSRTPSPVPASDSSSENSCSINGPQLQERLKKVVDQATSNYRARLDSAKSTSAIKGDHQSPCISPRPPSISGGEQLRHDSLTADMQETMSQRSFKISADQIFIPLKDETVIRINDEVFVTPNKPRRSSPQLMAYPTNSRPQSFCSTSPNESKTVSFSALSSNIMEKVTSPTVEKVKSALPEVVDVIRKELIQKKSQISPETPPVEEISMNEKPSSKTPLSPVEPPQPEVMNLPTEATSSPTATSPSGQRPATLISSQPEQSLEEAMQQYLRSSPAQLSSEPAADDRRELSPSPKDPNVPSPTLERQTKIEHDDTVELENEPYMFSRSQFDRQDTVIAATVPTLTIERQTFIERQDAISILSPREDKSYILPPPQDELDSFPSPIETEASLGGETEDEFRASGDEVESNYSNNASTDKETILDFKVSDDEGAVGLDVEERQIPDICDIRGQSEVSEVSAGHSLGNEIDNIFKIAEDARLDEGGDREDAELFNLSSQSDEINVENIPPPELDASTFANIPPPEETEDINGVDPEEWEESDDDSMNSSCVRRVTPPSTPSEFSII</sequence>
<dbReference type="AlphaFoldDB" id="A0AAN9TDG6"/>
<feature type="transmembrane region" description="Helical" evidence="2">
    <location>
        <begin position="35"/>
        <end position="52"/>
    </location>
</feature>
<feature type="compositionally biased region" description="Polar residues" evidence="1">
    <location>
        <begin position="521"/>
        <end position="531"/>
    </location>
</feature>
<keyword evidence="4" id="KW-1185">Reference proteome</keyword>
<feature type="region of interest" description="Disordered" evidence="1">
    <location>
        <begin position="746"/>
        <end position="814"/>
    </location>
</feature>
<comment type="caution">
    <text evidence="3">The sequence shown here is derived from an EMBL/GenBank/DDBJ whole genome shotgun (WGS) entry which is preliminary data.</text>
</comment>
<feature type="region of interest" description="Disordered" evidence="1">
    <location>
        <begin position="297"/>
        <end position="324"/>
    </location>
</feature>
<feature type="region of interest" description="Disordered" evidence="1">
    <location>
        <begin position="446"/>
        <end position="578"/>
    </location>
</feature>
<evidence type="ECO:0000256" key="2">
    <source>
        <dbReference type="SAM" id="Phobius"/>
    </source>
</evidence>
<feature type="region of interest" description="Disordered" evidence="1">
    <location>
        <begin position="616"/>
        <end position="665"/>
    </location>
</feature>
<feature type="compositionally biased region" description="Polar residues" evidence="1">
    <location>
        <begin position="499"/>
        <end position="512"/>
    </location>
</feature>
<evidence type="ECO:0000313" key="4">
    <source>
        <dbReference type="Proteomes" id="UP001367676"/>
    </source>
</evidence>
<dbReference type="EMBL" id="JBBCAQ010000033">
    <property type="protein sequence ID" value="KAK7582362.1"/>
    <property type="molecule type" value="Genomic_DNA"/>
</dbReference>
<organism evidence="3 4">
    <name type="scientific">Parthenolecanium corni</name>
    <dbReference type="NCBI Taxonomy" id="536013"/>
    <lineage>
        <taxon>Eukaryota</taxon>
        <taxon>Metazoa</taxon>
        <taxon>Ecdysozoa</taxon>
        <taxon>Arthropoda</taxon>
        <taxon>Hexapoda</taxon>
        <taxon>Insecta</taxon>
        <taxon>Pterygota</taxon>
        <taxon>Neoptera</taxon>
        <taxon>Paraneoptera</taxon>
        <taxon>Hemiptera</taxon>
        <taxon>Sternorrhyncha</taxon>
        <taxon>Coccoidea</taxon>
        <taxon>Coccidae</taxon>
        <taxon>Parthenolecanium</taxon>
    </lineage>
</organism>
<feature type="compositionally biased region" description="Low complexity" evidence="1">
    <location>
        <begin position="485"/>
        <end position="498"/>
    </location>
</feature>
<feature type="compositionally biased region" description="Polar residues" evidence="1">
    <location>
        <begin position="190"/>
        <end position="206"/>
    </location>
</feature>
<feature type="region of interest" description="Disordered" evidence="1">
    <location>
        <begin position="253"/>
        <end position="275"/>
    </location>
</feature>
<evidence type="ECO:0000256" key="1">
    <source>
        <dbReference type="SAM" id="MobiDB-lite"/>
    </source>
</evidence>
<feature type="compositionally biased region" description="Polar residues" evidence="1">
    <location>
        <begin position="379"/>
        <end position="401"/>
    </location>
</feature>
<feature type="compositionally biased region" description="Low complexity" evidence="1">
    <location>
        <begin position="263"/>
        <end position="272"/>
    </location>
</feature>
<evidence type="ECO:0000313" key="3">
    <source>
        <dbReference type="EMBL" id="KAK7582362.1"/>
    </source>
</evidence>
<gene>
    <name evidence="3" type="ORF">V9T40_013807</name>
</gene>
<feature type="region of interest" description="Disordered" evidence="1">
    <location>
        <begin position="374"/>
        <end position="401"/>
    </location>
</feature>
<feature type="region of interest" description="Disordered" evidence="1">
    <location>
        <begin position="190"/>
        <end position="215"/>
    </location>
</feature>
<keyword evidence="2" id="KW-1133">Transmembrane helix</keyword>
<keyword evidence="2" id="KW-0812">Transmembrane</keyword>
<proteinExistence type="predicted"/>
<feature type="transmembrane region" description="Helical" evidence="2">
    <location>
        <begin position="100"/>
        <end position="122"/>
    </location>
</feature>
<protein>
    <submittedName>
        <fullName evidence="3">Uncharacterized protein</fullName>
    </submittedName>
</protein>
<feature type="compositionally biased region" description="Acidic residues" evidence="1">
    <location>
        <begin position="773"/>
        <end position="793"/>
    </location>
</feature>
<dbReference type="Proteomes" id="UP001367676">
    <property type="component" value="Unassembled WGS sequence"/>
</dbReference>
<accession>A0AAN9TDG6</accession>
<feature type="compositionally biased region" description="Basic and acidic residues" evidence="1">
    <location>
        <begin position="557"/>
        <end position="566"/>
    </location>
</feature>
<name>A0AAN9TDG6_9HEMI</name>
<reference evidence="3 4" key="1">
    <citation type="submission" date="2024-03" db="EMBL/GenBank/DDBJ databases">
        <title>Adaptation during the transition from Ophiocordyceps entomopathogen to insect associate is accompanied by gene loss and intensified selection.</title>
        <authorList>
            <person name="Ward C.M."/>
            <person name="Onetto C.A."/>
            <person name="Borneman A.R."/>
        </authorList>
    </citation>
    <scope>NUCLEOTIDE SEQUENCE [LARGE SCALE GENOMIC DNA]</scope>
    <source>
        <strain evidence="3">AWRI1</strain>
        <tissue evidence="3">Single Adult Female</tissue>
    </source>
</reference>
<keyword evidence="2" id="KW-0472">Membrane</keyword>